<organism evidence="1 2">
    <name type="scientific">Trifolium medium</name>
    <dbReference type="NCBI Taxonomy" id="97028"/>
    <lineage>
        <taxon>Eukaryota</taxon>
        <taxon>Viridiplantae</taxon>
        <taxon>Streptophyta</taxon>
        <taxon>Embryophyta</taxon>
        <taxon>Tracheophyta</taxon>
        <taxon>Spermatophyta</taxon>
        <taxon>Magnoliopsida</taxon>
        <taxon>eudicotyledons</taxon>
        <taxon>Gunneridae</taxon>
        <taxon>Pentapetalae</taxon>
        <taxon>rosids</taxon>
        <taxon>fabids</taxon>
        <taxon>Fabales</taxon>
        <taxon>Fabaceae</taxon>
        <taxon>Papilionoideae</taxon>
        <taxon>50 kb inversion clade</taxon>
        <taxon>NPAAA clade</taxon>
        <taxon>Hologalegina</taxon>
        <taxon>IRL clade</taxon>
        <taxon>Trifolieae</taxon>
        <taxon>Trifolium</taxon>
    </lineage>
</organism>
<proteinExistence type="predicted"/>
<name>A0A392USB8_9FABA</name>
<comment type="caution">
    <text evidence="1">The sequence shown here is derived from an EMBL/GenBank/DDBJ whole genome shotgun (WGS) entry which is preliminary data.</text>
</comment>
<reference evidence="1 2" key="1">
    <citation type="journal article" date="2018" name="Front. Plant Sci.">
        <title>Red Clover (Trifolium pratense) and Zigzag Clover (T. medium) - A Picture of Genomic Similarities and Differences.</title>
        <authorList>
            <person name="Dluhosova J."/>
            <person name="Istvanek J."/>
            <person name="Nedelnik J."/>
            <person name="Repkova J."/>
        </authorList>
    </citation>
    <scope>NUCLEOTIDE SEQUENCE [LARGE SCALE GENOMIC DNA]</scope>
    <source>
        <strain evidence="2">cv. 10/8</strain>
        <tissue evidence="1">Leaf</tissue>
    </source>
</reference>
<dbReference type="EMBL" id="LXQA010865329">
    <property type="protein sequence ID" value="MCI74665.1"/>
    <property type="molecule type" value="Genomic_DNA"/>
</dbReference>
<dbReference type="Proteomes" id="UP000265520">
    <property type="component" value="Unassembled WGS sequence"/>
</dbReference>
<protein>
    <submittedName>
        <fullName evidence="1">Uncharacterized protein</fullName>
    </submittedName>
</protein>
<dbReference type="AlphaFoldDB" id="A0A392USB8"/>
<accession>A0A392USB8</accession>
<evidence type="ECO:0000313" key="2">
    <source>
        <dbReference type="Proteomes" id="UP000265520"/>
    </source>
</evidence>
<evidence type="ECO:0000313" key="1">
    <source>
        <dbReference type="EMBL" id="MCI74665.1"/>
    </source>
</evidence>
<feature type="non-terminal residue" evidence="1">
    <location>
        <position position="36"/>
    </location>
</feature>
<sequence>MATWEDIDKLSYDDTEEGKLIWHVWPQQSQTLKKQK</sequence>
<keyword evidence="2" id="KW-1185">Reference proteome</keyword>